<organism evidence="2">
    <name type="scientific">uncultured Caudovirales phage</name>
    <dbReference type="NCBI Taxonomy" id="2100421"/>
    <lineage>
        <taxon>Viruses</taxon>
        <taxon>Duplodnaviria</taxon>
        <taxon>Heunggongvirae</taxon>
        <taxon>Uroviricota</taxon>
        <taxon>Caudoviricetes</taxon>
        <taxon>Peduoviridae</taxon>
        <taxon>Maltschvirus</taxon>
        <taxon>Maltschvirus maltsch</taxon>
    </lineage>
</organism>
<protein>
    <recommendedName>
        <fullName evidence="1">ABC-three component systems C-terminal domain-containing protein</fullName>
    </recommendedName>
</protein>
<evidence type="ECO:0000313" key="2">
    <source>
        <dbReference type="EMBL" id="CAB5225669.1"/>
    </source>
</evidence>
<dbReference type="EMBL" id="LR798348">
    <property type="protein sequence ID" value="CAB5225669.1"/>
    <property type="molecule type" value="Genomic_DNA"/>
</dbReference>
<gene>
    <name evidence="2" type="ORF">UFOVP745_51</name>
</gene>
<name>A0A6J7X533_9CAUD</name>
<evidence type="ECO:0000259" key="1">
    <source>
        <dbReference type="Pfam" id="PF20282"/>
    </source>
</evidence>
<accession>A0A6J7X533</accession>
<proteinExistence type="predicted"/>
<dbReference type="InterPro" id="IPR046914">
    <property type="entry name" value="ABC-3C_CTD6"/>
</dbReference>
<feature type="domain" description="ABC-three component systems C-terminal" evidence="1">
    <location>
        <begin position="153"/>
        <end position="281"/>
    </location>
</feature>
<sequence>MPLIKGYSPKSFSKNIRTEMRSGKPQKQAIAIAYSVQKEAMKKANRKYFFIAPWGCGPKLKKQLLKPTELKANLLAEWVDICANKITSKETVHLEGDFAAYVDTFDFSIFTFKTALEIIDEHRATPYHAARFGGGLPDRPPAQTPPTSVQASESRYVQQLYGVYSEERGSVVADSGDLAASPELSGHLDRQREYFYSAESLRNFARDAVPDGTFEDLQSEVYTGVIEVAQESHPTSMKRLTAVTQAATTLEITANGLISVTKIKDRRGICHQLANEDRLQWGKP</sequence>
<dbReference type="Pfam" id="PF20282">
    <property type="entry name" value="CTD6"/>
    <property type="match status" value="1"/>
</dbReference>
<reference evidence="2" key="1">
    <citation type="submission" date="2020-05" db="EMBL/GenBank/DDBJ databases">
        <authorList>
            <person name="Chiriac C."/>
            <person name="Salcher M."/>
            <person name="Ghai R."/>
            <person name="Kavagutti S V."/>
        </authorList>
    </citation>
    <scope>NUCLEOTIDE SEQUENCE</scope>
</reference>